<feature type="active site" description="O-(5'-phospho-DNA)-tyrosine intermediate" evidence="10">
    <location>
        <position position="325"/>
    </location>
</feature>
<gene>
    <name evidence="10" type="primary">topA</name>
    <name evidence="14" type="ORF">LIP_1645</name>
</gene>
<feature type="site" description="Interaction with DNA" evidence="10">
    <location>
        <position position="33"/>
    </location>
</feature>
<evidence type="ECO:0000256" key="1">
    <source>
        <dbReference type="ARBA" id="ARBA00000213"/>
    </source>
</evidence>
<keyword evidence="7 10" id="KW-0799">Topoisomerase</keyword>
<dbReference type="Pfam" id="PF01131">
    <property type="entry name" value="Topoisom_bac"/>
    <property type="match status" value="1"/>
</dbReference>
<reference evidence="15" key="2">
    <citation type="journal article" date="2016" name="Int. J. Syst. Evol. Microbiol.">
        <title>Complete genome sequence and cell structure of Limnochorda pilosa, a Gram-negative spore-former within the phylum Firmicutes.</title>
        <authorList>
            <person name="Watanabe M."/>
            <person name="Kojima H."/>
            <person name="Fukui M."/>
        </authorList>
    </citation>
    <scope>NUCLEOTIDE SEQUENCE [LARGE SCALE GENOMIC DNA]</scope>
    <source>
        <strain evidence="15">HC45</strain>
    </source>
</reference>
<keyword evidence="3" id="KW-0479">Metal-binding</keyword>
<dbReference type="EMBL" id="AP014924">
    <property type="protein sequence ID" value="BAS27491.1"/>
    <property type="molecule type" value="Genomic_DNA"/>
</dbReference>
<dbReference type="GO" id="GO:0003917">
    <property type="term" value="F:DNA topoisomerase type I (single strand cut, ATP-independent) activity"/>
    <property type="evidence" value="ECO:0007669"/>
    <property type="project" value="UniProtKB-UniRule"/>
</dbReference>
<dbReference type="SMART" id="SM00436">
    <property type="entry name" value="TOP1Bc"/>
    <property type="match status" value="1"/>
</dbReference>
<organism evidence="14 15">
    <name type="scientific">Limnochorda pilosa</name>
    <dbReference type="NCBI Taxonomy" id="1555112"/>
    <lineage>
        <taxon>Bacteria</taxon>
        <taxon>Bacillati</taxon>
        <taxon>Bacillota</taxon>
        <taxon>Limnochordia</taxon>
        <taxon>Limnochordales</taxon>
        <taxon>Limnochordaceae</taxon>
        <taxon>Limnochorda</taxon>
    </lineage>
</organism>
<dbReference type="InterPro" id="IPR013824">
    <property type="entry name" value="Topo_IA_cen_sub1"/>
</dbReference>
<protein>
    <recommendedName>
        <fullName evidence="10">DNA topoisomerase 1</fullName>
        <ecNumber evidence="10">5.6.2.1</ecNumber>
    </recommendedName>
    <alternativeName>
        <fullName evidence="10">DNA topoisomerase I</fullName>
    </alternativeName>
</protein>
<evidence type="ECO:0000256" key="4">
    <source>
        <dbReference type="ARBA" id="ARBA00022771"/>
    </source>
</evidence>
<dbReference type="AlphaFoldDB" id="A0A0K2SK47"/>
<feature type="site" description="Interaction with DNA" evidence="10">
    <location>
        <position position="327"/>
    </location>
</feature>
<dbReference type="GO" id="GO:0006265">
    <property type="term" value="P:DNA topological change"/>
    <property type="evidence" value="ECO:0007669"/>
    <property type="project" value="UniProtKB-UniRule"/>
</dbReference>
<dbReference type="InterPro" id="IPR013826">
    <property type="entry name" value="Topo_IA_cen_sub3"/>
</dbReference>
<evidence type="ECO:0000256" key="8">
    <source>
        <dbReference type="ARBA" id="ARBA00023125"/>
    </source>
</evidence>
<dbReference type="InterPro" id="IPR013825">
    <property type="entry name" value="Topo_IA_cen_sub2"/>
</dbReference>
<feature type="compositionally biased region" description="Basic and acidic residues" evidence="11">
    <location>
        <begin position="737"/>
        <end position="754"/>
    </location>
</feature>
<dbReference type="CDD" id="cd00186">
    <property type="entry name" value="TOP1Ac"/>
    <property type="match status" value="1"/>
</dbReference>
<dbReference type="InterPro" id="IPR028612">
    <property type="entry name" value="Topoisom_1_IA"/>
</dbReference>
<evidence type="ECO:0000313" key="15">
    <source>
        <dbReference type="Proteomes" id="UP000065807"/>
    </source>
</evidence>
<feature type="region of interest" description="Disordered" evidence="11">
    <location>
        <begin position="204"/>
        <end position="223"/>
    </location>
</feature>
<dbReference type="InterPro" id="IPR023406">
    <property type="entry name" value="Topo_IA_AS"/>
</dbReference>
<feature type="region of interest" description="Disordered" evidence="11">
    <location>
        <begin position="700"/>
        <end position="754"/>
    </location>
</feature>
<dbReference type="InterPro" id="IPR034149">
    <property type="entry name" value="TOPRIM_TopoI"/>
</dbReference>
<dbReference type="SUPFAM" id="SSF57783">
    <property type="entry name" value="Zinc beta-ribbon"/>
    <property type="match status" value="2"/>
</dbReference>
<dbReference type="InterPro" id="IPR006171">
    <property type="entry name" value="TOPRIM_dom"/>
</dbReference>
<dbReference type="InterPro" id="IPR013497">
    <property type="entry name" value="Topo_IA_cen"/>
</dbReference>
<dbReference type="Pfam" id="PF01751">
    <property type="entry name" value="Toprim"/>
    <property type="match status" value="1"/>
</dbReference>
<dbReference type="PATRIC" id="fig|1555112.3.peg.1678"/>
<proteinExistence type="inferred from homology"/>
<dbReference type="Gene3D" id="1.10.290.10">
    <property type="entry name" value="Topoisomerase I, domain 4"/>
    <property type="match status" value="1"/>
</dbReference>
<keyword evidence="8 10" id="KW-0238">DNA-binding</keyword>
<dbReference type="OrthoDB" id="9804262at2"/>
<dbReference type="PROSITE" id="PS50880">
    <property type="entry name" value="TOPRIM"/>
    <property type="match status" value="1"/>
</dbReference>
<sequence length="754" mass="84438">MAKSLVIVESPAKAKTIGRFLGRTYQVKASMGHVRDLPKSQFGVDVENGFQPRYITIRGKGKVVQELREAARKAERIYLATDPDREGEAISWHLMSALDLQEDRAQRIEFHEITADAIRHAVKNPRALDLRRVEAQQARRVLDRVVGYQLSPLLWAKVRRGLSAGRVQSVAVRLICDRQAEIDAFEPQEYWTVDVTLRALAGEEPQGPASASQGHPNGRAKRAAGLEPAVFVARVERRGGKKLEIPSESEARRVVEEVAAQETRVASVEEKERRRSPYAPYTTSTLQQDASHRLRFPASKTMRLAQQLYEGLDLGPEGHSGLITYMRTDSTQVAAQAQAEARALIEETYGAPFCPARPPKYKNRAGAQAAHEAIRPTSVRRTPDQVAPYLGRDQLRLYRLIWERFVASQMSPARYQTVSVRVGAGPYELRATGSRLLFPGFLRVYEVDEADESRAQRAPLPPLREGQLLEQVERKPEQHFTQPPPPYTEASLVKSLEELGIGRPSTYAPIIETIQKRGYVELADRKFVPTELGRVVVDLLKEYFPDIVDVEFTARMEAELDEVEEGKEDWVSLVRSFYGPFAKELEVARQKVGRVEVADEETDEVCDKCGRKMVIKHGRFGKFLACSGFPECRNTRPILEPVGVDCPECGHPLVRRRSRRGKTFYGCSNYPECRFVLWQKPVPARCPRCGSLLVEGRGRAGAGRGRGAGRPPGATEWVCPTKGCGHRQPAPSGARPEGTRARTSQEEEPELARV</sequence>
<dbReference type="InterPro" id="IPR003602">
    <property type="entry name" value="Topo_IA_DNA-bd_dom"/>
</dbReference>
<dbReference type="HAMAP" id="MF_00952">
    <property type="entry name" value="Topoisom_1_prok"/>
    <property type="match status" value="1"/>
</dbReference>
<feature type="site" description="Interaction with DNA" evidence="10">
    <location>
        <position position="143"/>
    </location>
</feature>
<keyword evidence="6" id="KW-0460">Magnesium</keyword>
<accession>A0A0K2SK47</accession>
<dbReference type="SUPFAM" id="SSF56712">
    <property type="entry name" value="Prokaryotic type I DNA topoisomerase"/>
    <property type="match status" value="1"/>
</dbReference>
<dbReference type="EC" id="5.6.2.1" evidence="10"/>
<comment type="subunit">
    <text evidence="10">Monomer.</text>
</comment>
<feature type="site" description="Interaction with DNA" evidence="10">
    <location>
        <position position="517"/>
    </location>
</feature>
<dbReference type="InterPro" id="IPR013498">
    <property type="entry name" value="Topo_IA_Znf"/>
</dbReference>
<dbReference type="InterPro" id="IPR000380">
    <property type="entry name" value="Topo_IA"/>
</dbReference>
<evidence type="ECO:0000256" key="6">
    <source>
        <dbReference type="ARBA" id="ARBA00022842"/>
    </source>
</evidence>
<evidence type="ECO:0000256" key="2">
    <source>
        <dbReference type="ARBA" id="ARBA00009446"/>
    </source>
</evidence>
<evidence type="ECO:0000256" key="5">
    <source>
        <dbReference type="ARBA" id="ARBA00022833"/>
    </source>
</evidence>
<feature type="region of interest" description="Disordered" evidence="11">
    <location>
        <begin position="264"/>
        <end position="286"/>
    </location>
</feature>
<dbReference type="KEGG" id="lpil:LIP_1645"/>
<evidence type="ECO:0000256" key="10">
    <source>
        <dbReference type="HAMAP-Rule" id="MF_00952"/>
    </source>
</evidence>
<keyword evidence="9 10" id="KW-0413">Isomerase</keyword>
<feature type="site" description="Interaction with DNA" evidence="10">
    <location>
        <position position="139"/>
    </location>
</feature>
<evidence type="ECO:0000259" key="12">
    <source>
        <dbReference type="PROSITE" id="PS50880"/>
    </source>
</evidence>
<feature type="compositionally biased region" description="Gly residues" evidence="11">
    <location>
        <begin position="700"/>
        <end position="710"/>
    </location>
</feature>
<feature type="region of interest" description="Interaction with DNA" evidence="10">
    <location>
        <begin position="163"/>
        <end position="168"/>
    </location>
</feature>
<evidence type="ECO:0000259" key="13">
    <source>
        <dbReference type="PROSITE" id="PS52039"/>
    </source>
</evidence>
<dbReference type="Gene3D" id="1.10.460.10">
    <property type="entry name" value="Topoisomerase I, domain 2"/>
    <property type="match status" value="1"/>
</dbReference>
<dbReference type="Gene3D" id="3.40.50.140">
    <property type="match status" value="1"/>
</dbReference>
<reference evidence="15" key="1">
    <citation type="submission" date="2015-07" db="EMBL/GenBank/DDBJ databases">
        <title>Complete genome sequence and phylogenetic analysis of Limnochorda pilosa.</title>
        <authorList>
            <person name="Watanabe M."/>
            <person name="Kojima H."/>
            <person name="Fukui M."/>
        </authorList>
    </citation>
    <scope>NUCLEOTIDE SEQUENCE [LARGE SCALE GENOMIC DNA]</scope>
    <source>
        <strain evidence="15">HC45</strain>
    </source>
</reference>
<dbReference type="Proteomes" id="UP000065807">
    <property type="component" value="Chromosome"/>
</dbReference>
<name>A0A0K2SK47_LIMPI</name>
<dbReference type="SMART" id="SM00493">
    <property type="entry name" value="TOPRIM"/>
    <property type="match status" value="1"/>
</dbReference>
<dbReference type="Gene3D" id="3.30.65.10">
    <property type="entry name" value="Bacterial Topoisomerase I, domain 1"/>
    <property type="match status" value="2"/>
</dbReference>
<keyword evidence="5" id="KW-0862">Zinc</keyword>
<keyword evidence="15" id="KW-1185">Reference proteome</keyword>
<evidence type="ECO:0000256" key="7">
    <source>
        <dbReference type="ARBA" id="ARBA00023029"/>
    </source>
</evidence>
<dbReference type="GO" id="GO:0003677">
    <property type="term" value="F:DNA binding"/>
    <property type="evidence" value="ECO:0007669"/>
    <property type="project" value="UniProtKB-KW"/>
</dbReference>
<comment type="similarity">
    <text evidence="2 10">Belongs to the type IA topoisomerase family.</text>
</comment>
<keyword evidence="4" id="KW-0863">Zinc-finger</keyword>
<dbReference type="PRINTS" id="PR00417">
    <property type="entry name" value="PRTPISMRASEI"/>
</dbReference>
<dbReference type="GO" id="GO:0008270">
    <property type="term" value="F:zinc ion binding"/>
    <property type="evidence" value="ECO:0007669"/>
    <property type="project" value="UniProtKB-KW"/>
</dbReference>
<dbReference type="RefSeq" id="WP_082726015.1">
    <property type="nucleotide sequence ID" value="NZ_AP014924.1"/>
</dbReference>
<comment type="function">
    <text evidence="10">Releases the supercoiling and torsional tension of DNA, which is introduced during the DNA replication and transcription, by transiently cleaving and rejoining one strand of the DNA duplex. Introduces a single-strand break via transesterification at a target site in duplex DNA. The scissile phosphodiester is attacked by the catalytic tyrosine of the enzyme, resulting in the formation of a DNA-(5'-phosphotyrosyl)-enzyme intermediate and the expulsion of a 3'-OH DNA strand. The free DNA strand then undergoes passage around the unbroken strand, thus removing DNA supercoils. Finally, in the religation step, the DNA 3'-OH attacks the covalent intermediate to expel the active-site tyrosine and restore the DNA phosphodiester backbone.</text>
</comment>
<evidence type="ECO:0000256" key="3">
    <source>
        <dbReference type="ARBA" id="ARBA00022723"/>
    </source>
</evidence>
<evidence type="ECO:0000256" key="9">
    <source>
        <dbReference type="ARBA" id="ARBA00023235"/>
    </source>
</evidence>
<feature type="site" description="Interaction with DNA" evidence="10">
    <location>
        <position position="155"/>
    </location>
</feature>
<dbReference type="InterPro" id="IPR003601">
    <property type="entry name" value="Topo_IA_2"/>
</dbReference>
<feature type="domain" description="Toprim" evidence="12">
    <location>
        <begin position="3"/>
        <end position="113"/>
    </location>
</feature>
<feature type="domain" description="Topo IA-type catalytic" evidence="13">
    <location>
        <begin position="129"/>
        <end position="585"/>
    </location>
</feature>
<evidence type="ECO:0000256" key="11">
    <source>
        <dbReference type="SAM" id="MobiDB-lite"/>
    </source>
</evidence>
<dbReference type="CDD" id="cd03363">
    <property type="entry name" value="TOPRIM_TopoIA_TopoI"/>
    <property type="match status" value="1"/>
</dbReference>
<comment type="catalytic activity">
    <reaction evidence="1 10">
        <text>ATP-independent breakage of single-stranded DNA, followed by passage and rejoining.</text>
        <dbReference type="EC" id="5.6.2.1"/>
    </reaction>
</comment>
<dbReference type="Pfam" id="PF01396">
    <property type="entry name" value="Zn_ribbon_Top1"/>
    <property type="match status" value="3"/>
</dbReference>
<dbReference type="NCBIfam" id="TIGR01051">
    <property type="entry name" value="topA_bact"/>
    <property type="match status" value="1"/>
</dbReference>
<evidence type="ECO:0000313" key="14">
    <source>
        <dbReference type="EMBL" id="BAS27491.1"/>
    </source>
</evidence>
<dbReference type="PROSITE" id="PS52039">
    <property type="entry name" value="TOPO_IA_2"/>
    <property type="match status" value="1"/>
</dbReference>
<dbReference type="InterPro" id="IPR023405">
    <property type="entry name" value="Topo_IA_core_domain"/>
</dbReference>
<dbReference type="PANTHER" id="PTHR42785">
    <property type="entry name" value="DNA TOPOISOMERASE, TYPE IA, CORE"/>
    <property type="match status" value="1"/>
</dbReference>
<dbReference type="Gene3D" id="2.70.20.10">
    <property type="entry name" value="Topoisomerase I, domain 3"/>
    <property type="match status" value="1"/>
</dbReference>
<feature type="site" description="Interaction with DNA" evidence="10">
    <location>
        <position position="140"/>
    </location>
</feature>
<dbReference type="PROSITE" id="PS00396">
    <property type="entry name" value="TOPO_IA_1"/>
    <property type="match status" value="1"/>
</dbReference>
<dbReference type="InterPro" id="IPR005733">
    <property type="entry name" value="TopoI_bac-type"/>
</dbReference>
<dbReference type="PANTHER" id="PTHR42785:SF1">
    <property type="entry name" value="DNA TOPOISOMERASE"/>
    <property type="match status" value="1"/>
</dbReference>
<feature type="site" description="Interaction with DNA" evidence="10">
    <location>
        <position position="148"/>
    </location>
</feature>
<dbReference type="SMART" id="SM00437">
    <property type="entry name" value="TOP1Ac"/>
    <property type="match status" value="1"/>
</dbReference>
<dbReference type="GO" id="GO:0005694">
    <property type="term" value="C:chromosome"/>
    <property type="evidence" value="ECO:0007669"/>
    <property type="project" value="InterPro"/>
</dbReference>
<dbReference type="STRING" id="1555112.LIP_1645"/>